<dbReference type="InterPro" id="IPR011598">
    <property type="entry name" value="bHLH_dom"/>
</dbReference>
<dbReference type="PANTHER" id="PTHR13935">
    <property type="entry name" value="ACHAETE-SCUTE TRANSCRIPTION FACTOR-RELATED"/>
    <property type="match status" value="1"/>
</dbReference>
<dbReference type="GO" id="GO:0090575">
    <property type="term" value="C:RNA polymerase II transcription regulator complex"/>
    <property type="evidence" value="ECO:0007669"/>
    <property type="project" value="TreeGrafter"/>
</dbReference>
<sequence length="293" mass="33806">MVICSLFNRNIVSGRVCNLIESEFALRRSRSMEISFLRSRSKFFGGDRDFDPDITEESMAPNRSKSTSSMFKPIPSSSSSDPLSLPIQTIPEDQILHDHQIESHFLNFNTENLVTTTPSEGKGKKQQNQFQNKRSMHRETERQRRQEMATLFASLRSLLPLEYIKGKRSISDHMHEAVNYIKYSENKVKNLKAKRDELEKLCNLSSISVIVHPFKGGAEIMCSYSFNNYRITQSQILSLMLQQGLNMVSYNFTNTDERSILTIRFEDCDMAETENDYSELQRKLTEAILSTNK</sequence>
<keyword evidence="3" id="KW-0805">Transcription regulation</keyword>
<evidence type="ECO:0000256" key="8">
    <source>
        <dbReference type="SAM" id="MobiDB-lite"/>
    </source>
</evidence>
<evidence type="ECO:0000259" key="9">
    <source>
        <dbReference type="PROSITE" id="PS50888"/>
    </source>
</evidence>
<evidence type="ECO:0000313" key="11">
    <source>
        <dbReference type="Proteomes" id="UP000634136"/>
    </source>
</evidence>
<dbReference type="Proteomes" id="UP000634136">
    <property type="component" value="Unassembled WGS sequence"/>
</dbReference>
<feature type="coiled-coil region" evidence="7">
    <location>
        <begin position="263"/>
        <end position="290"/>
    </location>
</feature>
<dbReference type="OrthoDB" id="1935281at2759"/>
<comment type="subunit">
    <text evidence="2">Homodimer.</text>
</comment>
<evidence type="ECO:0000256" key="3">
    <source>
        <dbReference type="ARBA" id="ARBA00023015"/>
    </source>
</evidence>
<name>A0A834W9B4_9FABA</name>
<dbReference type="GO" id="GO:0000981">
    <property type="term" value="F:DNA-binding transcription factor activity, RNA polymerase II-specific"/>
    <property type="evidence" value="ECO:0007669"/>
    <property type="project" value="TreeGrafter"/>
</dbReference>
<dbReference type="PROSITE" id="PS50888">
    <property type="entry name" value="BHLH"/>
    <property type="match status" value="1"/>
</dbReference>
<comment type="caution">
    <text evidence="10">The sequence shown here is derived from an EMBL/GenBank/DDBJ whole genome shotgun (WGS) entry which is preliminary data.</text>
</comment>
<keyword evidence="4" id="KW-0238">DNA-binding</keyword>
<keyword evidence="7" id="KW-0175">Coiled coil</keyword>
<evidence type="ECO:0000256" key="2">
    <source>
        <dbReference type="ARBA" id="ARBA00011738"/>
    </source>
</evidence>
<keyword evidence="5" id="KW-0804">Transcription</keyword>
<keyword evidence="11" id="KW-1185">Reference proteome</keyword>
<dbReference type="EMBL" id="JAAIUW010000010">
    <property type="protein sequence ID" value="KAF7813213.1"/>
    <property type="molecule type" value="Genomic_DNA"/>
</dbReference>
<keyword evidence="6" id="KW-0539">Nucleus</keyword>
<gene>
    <name evidence="10" type="ORF">G2W53_034189</name>
</gene>
<proteinExistence type="predicted"/>
<evidence type="ECO:0000313" key="10">
    <source>
        <dbReference type="EMBL" id="KAF7813213.1"/>
    </source>
</evidence>
<feature type="domain" description="BHLH" evidence="9">
    <location>
        <begin position="132"/>
        <end position="184"/>
    </location>
</feature>
<dbReference type="GO" id="GO:0046983">
    <property type="term" value="F:protein dimerization activity"/>
    <property type="evidence" value="ECO:0007669"/>
    <property type="project" value="InterPro"/>
</dbReference>
<feature type="region of interest" description="Disordered" evidence="8">
    <location>
        <begin position="48"/>
        <end position="84"/>
    </location>
</feature>
<dbReference type="Gene3D" id="4.10.280.10">
    <property type="entry name" value="Helix-loop-helix DNA-binding domain"/>
    <property type="match status" value="1"/>
</dbReference>
<dbReference type="AlphaFoldDB" id="A0A834W9B4"/>
<dbReference type="InterPro" id="IPR015660">
    <property type="entry name" value="MASH1/Ascl1a-like"/>
</dbReference>
<organism evidence="10 11">
    <name type="scientific">Senna tora</name>
    <dbReference type="NCBI Taxonomy" id="362788"/>
    <lineage>
        <taxon>Eukaryota</taxon>
        <taxon>Viridiplantae</taxon>
        <taxon>Streptophyta</taxon>
        <taxon>Embryophyta</taxon>
        <taxon>Tracheophyta</taxon>
        <taxon>Spermatophyta</taxon>
        <taxon>Magnoliopsida</taxon>
        <taxon>eudicotyledons</taxon>
        <taxon>Gunneridae</taxon>
        <taxon>Pentapetalae</taxon>
        <taxon>rosids</taxon>
        <taxon>fabids</taxon>
        <taxon>Fabales</taxon>
        <taxon>Fabaceae</taxon>
        <taxon>Caesalpinioideae</taxon>
        <taxon>Cassia clade</taxon>
        <taxon>Senna</taxon>
    </lineage>
</organism>
<protein>
    <submittedName>
        <fullName evidence="10">Transcription factor bHLH36-like</fullName>
    </submittedName>
</protein>
<reference evidence="10" key="1">
    <citation type="submission" date="2020-09" db="EMBL/GenBank/DDBJ databases">
        <title>Genome-Enabled Discovery of Anthraquinone Biosynthesis in Senna tora.</title>
        <authorList>
            <person name="Kang S.-H."/>
            <person name="Pandey R.P."/>
            <person name="Lee C.-M."/>
            <person name="Sim J.-S."/>
            <person name="Jeong J.-T."/>
            <person name="Choi B.-S."/>
            <person name="Jung M."/>
            <person name="Ginzburg D."/>
            <person name="Zhao K."/>
            <person name="Won S.Y."/>
            <person name="Oh T.-J."/>
            <person name="Yu Y."/>
            <person name="Kim N.-H."/>
            <person name="Lee O.R."/>
            <person name="Lee T.-H."/>
            <person name="Bashyal P."/>
            <person name="Kim T.-S."/>
            <person name="Lee W.-H."/>
            <person name="Kawkins C."/>
            <person name="Kim C.-K."/>
            <person name="Kim J.S."/>
            <person name="Ahn B.O."/>
            <person name="Rhee S.Y."/>
            <person name="Sohng J.K."/>
        </authorList>
    </citation>
    <scope>NUCLEOTIDE SEQUENCE</scope>
    <source>
        <tissue evidence="10">Leaf</tissue>
    </source>
</reference>
<evidence type="ECO:0000256" key="4">
    <source>
        <dbReference type="ARBA" id="ARBA00023125"/>
    </source>
</evidence>
<dbReference type="Pfam" id="PF00010">
    <property type="entry name" value="HLH"/>
    <property type="match status" value="1"/>
</dbReference>
<comment type="subcellular location">
    <subcellularLocation>
        <location evidence="1">Nucleus</location>
    </subcellularLocation>
</comment>
<evidence type="ECO:0000256" key="6">
    <source>
        <dbReference type="ARBA" id="ARBA00023242"/>
    </source>
</evidence>
<evidence type="ECO:0000256" key="1">
    <source>
        <dbReference type="ARBA" id="ARBA00004123"/>
    </source>
</evidence>
<dbReference type="GO" id="GO:0000977">
    <property type="term" value="F:RNA polymerase II transcription regulatory region sequence-specific DNA binding"/>
    <property type="evidence" value="ECO:0007669"/>
    <property type="project" value="TreeGrafter"/>
</dbReference>
<accession>A0A834W9B4</accession>
<dbReference type="SMART" id="SM00353">
    <property type="entry name" value="HLH"/>
    <property type="match status" value="1"/>
</dbReference>
<evidence type="ECO:0000256" key="7">
    <source>
        <dbReference type="SAM" id="Coils"/>
    </source>
</evidence>
<dbReference type="CDD" id="cd18914">
    <property type="entry name" value="bHLH_AtORG2_like"/>
    <property type="match status" value="1"/>
</dbReference>
<feature type="region of interest" description="Disordered" evidence="8">
    <location>
        <begin position="114"/>
        <end position="145"/>
    </location>
</feature>
<feature type="compositionally biased region" description="Low complexity" evidence="8">
    <location>
        <begin position="66"/>
        <end position="84"/>
    </location>
</feature>
<dbReference type="PANTHER" id="PTHR13935:SF155">
    <property type="entry name" value="TRANSCRIPTION FACTOR BHLH120-LIKE"/>
    <property type="match status" value="1"/>
</dbReference>
<evidence type="ECO:0000256" key="5">
    <source>
        <dbReference type="ARBA" id="ARBA00023163"/>
    </source>
</evidence>
<dbReference type="SUPFAM" id="SSF47459">
    <property type="entry name" value="HLH, helix-loop-helix DNA-binding domain"/>
    <property type="match status" value="1"/>
</dbReference>
<dbReference type="InterPro" id="IPR036638">
    <property type="entry name" value="HLH_DNA-bd_sf"/>
</dbReference>
<dbReference type="FunFam" id="4.10.280.10:FF:000085">
    <property type="entry name" value="Transcription factor bHLH126"/>
    <property type="match status" value="1"/>
</dbReference>